<evidence type="ECO:0000313" key="2">
    <source>
        <dbReference type="Proteomes" id="UP000788993"/>
    </source>
</evidence>
<name>A0A9P8PVX2_9ASCO</name>
<reference evidence="1" key="2">
    <citation type="submission" date="2021-01" db="EMBL/GenBank/DDBJ databases">
        <authorList>
            <person name="Schikora-Tamarit M.A."/>
        </authorList>
    </citation>
    <scope>NUCLEOTIDE SEQUENCE</scope>
    <source>
        <strain evidence="1">NCAIM Y.01608</strain>
    </source>
</reference>
<sequence length="103" mass="11112">MVPYFENCSTIEANCESSYPNTITAVSLIVGSASFSLSFNEYTLPTEKGSSGFPVSLDPTGTLLRCTLLKTFLKLLGSDSNLLKSGLLMSKTLPELSSLFMRS</sequence>
<reference evidence="1" key="1">
    <citation type="journal article" date="2021" name="Open Biol.">
        <title>Shared evolutionary footprints suggest mitochondrial oxidative damage underlies multiple complex I losses in fungi.</title>
        <authorList>
            <person name="Schikora-Tamarit M.A."/>
            <person name="Marcet-Houben M."/>
            <person name="Nosek J."/>
            <person name="Gabaldon T."/>
        </authorList>
    </citation>
    <scope>NUCLEOTIDE SEQUENCE</scope>
    <source>
        <strain evidence="1">NCAIM Y.01608</strain>
    </source>
</reference>
<gene>
    <name evidence="1" type="ORF">OGATHE_000145</name>
</gene>
<organism evidence="1 2">
    <name type="scientific">Ogataea polymorpha</name>
    <dbReference type="NCBI Taxonomy" id="460523"/>
    <lineage>
        <taxon>Eukaryota</taxon>
        <taxon>Fungi</taxon>
        <taxon>Dikarya</taxon>
        <taxon>Ascomycota</taxon>
        <taxon>Saccharomycotina</taxon>
        <taxon>Pichiomycetes</taxon>
        <taxon>Pichiales</taxon>
        <taxon>Pichiaceae</taxon>
        <taxon>Ogataea</taxon>
    </lineage>
</organism>
<evidence type="ECO:0000313" key="1">
    <source>
        <dbReference type="EMBL" id="KAH3678595.1"/>
    </source>
</evidence>
<comment type="caution">
    <text evidence="1">The sequence shown here is derived from an EMBL/GenBank/DDBJ whole genome shotgun (WGS) entry which is preliminary data.</text>
</comment>
<proteinExistence type="predicted"/>
<dbReference type="AlphaFoldDB" id="A0A9P8PVX2"/>
<dbReference type="Proteomes" id="UP000788993">
    <property type="component" value="Unassembled WGS sequence"/>
</dbReference>
<keyword evidence="2" id="KW-1185">Reference proteome</keyword>
<protein>
    <submittedName>
        <fullName evidence="1">Uncharacterized protein</fullName>
    </submittedName>
</protein>
<dbReference type="EMBL" id="JAEUBD010000014">
    <property type="protein sequence ID" value="KAH3678595.1"/>
    <property type="molecule type" value="Genomic_DNA"/>
</dbReference>
<accession>A0A9P8PVX2</accession>